<comment type="caution">
    <text evidence="3">The sequence shown here is derived from an EMBL/GenBank/DDBJ whole genome shotgun (WGS) entry which is preliminary data.</text>
</comment>
<dbReference type="RefSeq" id="WP_114352886.1">
    <property type="nucleotide sequence ID" value="NZ_QPJJ01000007.1"/>
</dbReference>
<dbReference type="EMBL" id="QPJJ01000007">
    <property type="protein sequence ID" value="RCW69663.1"/>
    <property type="molecule type" value="Genomic_DNA"/>
</dbReference>
<proteinExistence type="predicted"/>
<dbReference type="Pfam" id="PF12732">
    <property type="entry name" value="YtxH"/>
    <property type="match status" value="1"/>
</dbReference>
<gene>
    <name evidence="3" type="ORF">DFR57_10751</name>
</gene>
<reference evidence="3 4" key="1">
    <citation type="submission" date="2018-07" db="EMBL/GenBank/DDBJ databases">
        <title>Genomic Encyclopedia of Type Strains, Phase IV (KMG-IV): sequencing the most valuable type-strain genomes for metagenomic binning, comparative biology and taxonomic classification.</title>
        <authorList>
            <person name="Goeker M."/>
        </authorList>
    </citation>
    <scope>NUCLEOTIDE SEQUENCE [LARGE SCALE GENOMIC DNA]</scope>
    <source>
        <strain evidence="3 4">DSM 27696</strain>
    </source>
</reference>
<keyword evidence="2" id="KW-0812">Transmembrane</keyword>
<name>A0A368XNX5_9BACI</name>
<organism evidence="3 4">
    <name type="scientific">Saliterribacillus persicus</name>
    <dbReference type="NCBI Taxonomy" id="930114"/>
    <lineage>
        <taxon>Bacteria</taxon>
        <taxon>Bacillati</taxon>
        <taxon>Bacillota</taxon>
        <taxon>Bacilli</taxon>
        <taxon>Bacillales</taxon>
        <taxon>Bacillaceae</taxon>
        <taxon>Saliterribacillus</taxon>
    </lineage>
</organism>
<protein>
    <submittedName>
        <fullName evidence="3">Gas vesicle protein</fullName>
    </submittedName>
</protein>
<dbReference type="InterPro" id="IPR052928">
    <property type="entry name" value="Desiccation-related_membrane"/>
</dbReference>
<dbReference type="PANTHER" id="PTHR35792:SF3">
    <property type="entry name" value="IG HYPOTHETICAL 17707"/>
    <property type="match status" value="1"/>
</dbReference>
<evidence type="ECO:0000313" key="4">
    <source>
        <dbReference type="Proteomes" id="UP000252585"/>
    </source>
</evidence>
<keyword evidence="4" id="KW-1185">Reference proteome</keyword>
<evidence type="ECO:0000256" key="1">
    <source>
        <dbReference type="SAM" id="Coils"/>
    </source>
</evidence>
<keyword evidence="2" id="KW-0472">Membrane</keyword>
<sequence>MINGKSLIIGMLAGGIITASATLLSTPKSGRELRSEVKYRGDVAIQSLQHFKTDGSDLKEQITKTSKEGAALLKDLSQEVKSSIESWKRTVEPHQKNIQTYLTQIEKSLKELEEKTRKEKEEASSTNP</sequence>
<evidence type="ECO:0000256" key="2">
    <source>
        <dbReference type="SAM" id="Phobius"/>
    </source>
</evidence>
<dbReference type="AlphaFoldDB" id="A0A368XNX5"/>
<evidence type="ECO:0000313" key="3">
    <source>
        <dbReference type="EMBL" id="RCW69663.1"/>
    </source>
</evidence>
<feature type="coiled-coil region" evidence="1">
    <location>
        <begin position="95"/>
        <end position="122"/>
    </location>
</feature>
<accession>A0A368XNX5</accession>
<dbReference type="PANTHER" id="PTHR35792">
    <property type="entry name" value="GENERAL STRESS PROTEIN"/>
    <property type="match status" value="1"/>
</dbReference>
<dbReference type="Proteomes" id="UP000252585">
    <property type="component" value="Unassembled WGS sequence"/>
</dbReference>
<dbReference type="InterPro" id="IPR024623">
    <property type="entry name" value="YtxH"/>
</dbReference>
<keyword evidence="2" id="KW-1133">Transmembrane helix</keyword>
<dbReference type="OrthoDB" id="2692215at2"/>
<keyword evidence="1" id="KW-0175">Coiled coil</keyword>
<feature type="transmembrane region" description="Helical" evidence="2">
    <location>
        <begin position="6"/>
        <end position="24"/>
    </location>
</feature>